<dbReference type="PANTHER" id="PTHR43179:SF12">
    <property type="entry name" value="GALACTOFURANOSYLTRANSFERASE GLFT2"/>
    <property type="match status" value="1"/>
</dbReference>
<dbReference type="PANTHER" id="PTHR43179">
    <property type="entry name" value="RHAMNOSYLTRANSFERASE WBBL"/>
    <property type="match status" value="1"/>
</dbReference>
<comment type="caution">
    <text evidence="6">The sequence shown here is derived from an EMBL/GenBank/DDBJ whole genome shotgun (WGS) entry which is preliminary data.</text>
</comment>
<organism evidence="6 7">
    <name type="scientific">Gilliamella apis</name>
    <dbReference type="NCBI Taxonomy" id="1970738"/>
    <lineage>
        <taxon>Bacteria</taxon>
        <taxon>Pseudomonadati</taxon>
        <taxon>Pseudomonadota</taxon>
        <taxon>Gammaproteobacteria</taxon>
        <taxon>Orbales</taxon>
        <taxon>Orbaceae</taxon>
        <taxon>Gilliamella</taxon>
    </lineage>
</organism>
<evidence type="ECO:0000313" key="7">
    <source>
        <dbReference type="Proteomes" id="UP000194968"/>
    </source>
</evidence>
<dbReference type="Pfam" id="PF00535">
    <property type="entry name" value="Glycos_transf_2"/>
    <property type="match status" value="1"/>
</dbReference>
<dbReference type="Gene3D" id="3.40.50.2000">
    <property type="entry name" value="Glycogen Phosphorylase B"/>
    <property type="match status" value="1"/>
</dbReference>
<evidence type="ECO:0000259" key="5">
    <source>
        <dbReference type="Pfam" id="PF00535"/>
    </source>
</evidence>
<evidence type="ECO:0000313" key="6">
    <source>
        <dbReference type="EMBL" id="OTQ53485.1"/>
    </source>
</evidence>
<keyword evidence="2" id="KW-0328">Glycosyltransferase</keyword>
<gene>
    <name evidence="6" type="ORF">B6D06_00870</name>
</gene>
<keyword evidence="3" id="KW-0808">Transferase</keyword>
<dbReference type="Pfam" id="PF00534">
    <property type="entry name" value="Glycos_transf_1"/>
    <property type="match status" value="1"/>
</dbReference>
<evidence type="ECO:0008006" key="8">
    <source>
        <dbReference type="Google" id="ProtNLM"/>
    </source>
</evidence>
<feature type="domain" description="Glycosyl transferase family 1" evidence="4">
    <location>
        <begin position="601"/>
        <end position="723"/>
    </location>
</feature>
<evidence type="ECO:0000259" key="4">
    <source>
        <dbReference type="Pfam" id="PF00534"/>
    </source>
</evidence>
<dbReference type="SUPFAM" id="SSF53756">
    <property type="entry name" value="UDP-Glycosyltransferase/glycogen phosphorylase"/>
    <property type="match status" value="1"/>
</dbReference>
<dbReference type="InterPro" id="IPR029044">
    <property type="entry name" value="Nucleotide-diphossugar_trans"/>
</dbReference>
<dbReference type="EMBL" id="NASK01000058">
    <property type="protein sequence ID" value="OTQ53485.1"/>
    <property type="molecule type" value="Genomic_DNA"/>
</dbReference>
<evidence type="ECO:0000256" key="2">
    <source>
        <dbReference type="ARBA" id="ARBA00022676"/>
    </source>
</evidence>
<dbReference type="SUPFAM" id="SSF53448">
    <property type="entry name" value="Nucleotide-diphospho-sugar transferases"/>
    <property type="match status" value="1"/>
</dbReference>
<dbReference type="InterPro" id="IPR001173">
    <property type="entry name" value="Glyco_trans_2-like"/>
</dbReference>
<dbReference type="InterPro" id="IPR001296">
    <property type="entry name" value="Glyco_trans_1"/>
</dbReference>
<dbReference type="RefSeq" id="WP_086319893.1">
    <property type="nucleotide sequence ID" value="NZ_NASD01000007.1"/>
</dbReference>
<sequence>MLKRIKSSSTIKVKCLGITIYKRKLISNEQFFLKKVLVIKRNNGYKKITFLGLNILSKKLPAKTSILNSDNLSSGNNSEIESNLPKKLWFTPLSPEDHLWDELQPAKYSSNTRCVVILPIYKGLDESLCSIYHALKSKTTDAYSLLVINDAGPDQELNQKLDELSQKGLFDYHLNKENLGFVRTINFAISNLSHNLDVILLNSDAFVFDGWFERMIDYADNDKSIATITPMSNNATICSYPFTCQDNNRVLEVSPSELDQLASKINKGKYIETPTGVGFCFYMRREVINKIGMLDDNAFKVGYGEENDFCMRALHAGFKNIIIGDVFVFHVGSVSFSAIKAENMKKGENALKLKHPNYLNMVHHFLNVDPILMLRSNLDIARLKLKLENKKTIVIVSHSWEGGINTYLKQIVKQYRNQNIDCILLKVHDKKYYSIEVPENYHLEIPNLQNLSLSCDFGLLNLFFKTIQPDLIHINSFAGLDWHHHEKLLYYFASSDWNYKFIIHDYACMSYDYKLLSPEYIYKGIPTLTQRNIWNNGRSLPTDYEINISDAFSKQKAYSLFLNRCSKIEAPSYRARDIILHDFPEINIDVIPHENVFNNIIPAQRNKNKDKIKIASIGALSIEKGSEVLTSLAIDAKNRDLKLSYFLVGYCSSGDLHVMQTNNVKVTGRYQNDEECINTLREISPDLILLPSIWEETFSYTLSIALALKIPTLVFDIGAQGERGKDHNWVVKLDPLLIHNPRGLSDFILNLNIDKLWNEASKI</sequence>
<dbReference type="Gene3D" id="3.90.550.10">
    <property type="entry name" value="Spore Coat Polysaccharide Biosynthesis Protein SpsA, Chain A"/>
    <property type="match status" value="1"/>
</dbReference>
<feature type="domain" description="Glycosyltransferase 2-like" evidence="5">
    <location>
        <begin position="116"/>
        <end position="291"/>
    </location>
</feature>
<accession>A0A242NX44</accession>
<dbReference type="AlphaFoldDB" id="A0A242NX44"/>
<dbReference type="OrthoDB" id="5123492at2"/>
<protein>
    <recommendedName>
        <fullName evidence="8">Glycosyltransferase 2-like domain-containing protein</fullName>
    </recommendedName>
</protein>
<dbReference type="GO" id="GO:0016757">
    <property type="term" value="F:glycosyltransferase activity"/>
    <property type="evidence" value="ECO:0007669"/>
    <property type="project" value="UniProtKB-KW"/>
</dbReference>
<name>A0A242NX44_9GAMM</name>
<comment type="similarity">
    <text evidence="1">Belongs to the glycosyltransferase 2 family.</text>
</comment>
<evidence type="ECO:0000256" key="1">
    <source>
        <dbReference type="ARBA" id="ARBA00006739"/>
    </source>
</evidence>
<reference evidence="6 7" key="1">
    <citation type="submission" date="2017-03" db="EMBL/GenBank/DDBJ databases">
        <title>Comparative genomics of honeybee gut symbionts reveal geographically distinct and subgroup specific antibiotic resistance.</title>
        <authorList>
            <person name="Ludvigsen J."/>
            <person name="Porcellato D."/>
            <person name="Labee-Lund T.M."/>
            <person name="Amdam G.V."/>
            <person name="Rudi K."/>
        </authorList>
    </citation>
    <scope>NUCLEOTIDE SEQUENCE [LARGE SCALE GENOMIC DNA]</scope>
    <source>
        <strain evidence="6 7">A-4-12</strain>
    </source>
</reference>
<proteinExistence type="inferred from homology"/>
<evidence type="ECO:0000256" key="3">
    <source>
        <dbReference type="ARBA" id="ARBA00022679"/>
    </source>
</evidence>
<dbReference type="Proteomes" id="UP000194968">
    <property type="component" value="Unassembled WGS sequence"/>
</dbReference>